<dbReference type="OrthoDB" id="10050400at2759"/>
<dbReference type="GO" id="GO:0006515">
    <property type="term" value="P:protein quality control for misfolded or incompletely synthesized proteins"/>
    <property type="evidence" value="ECO:0007669"/>
    <property type="project" value="TreeGrafter"/>
</dbReference>
<dbReference type="EMBL" id="SELW01000553">
    <property type="protein sequence ID" value="TID21172.1"/>
    <property type="molecule type" value="Genomic_DNA"/>
</dbReference>
<dbReference type="STRING" id="52247.A0A4T0WYL3"/>
<gene>
    <name evidence="3" type="ORF">CANINC_003452</name>
</gene>
<dbReference type="Proteomes" id="UP000307173">
    <property type="component" value="Unassembled WGS sequence"/>
</dbReference>
<keyword evidence="4" id="KW-1185">Reference proteome</keyword>
<dbReference type="PANTHER" id="PTHR28142:SF1">
    <property type="entry name" value="MITOCHONDRIAL INNER MEMBRANE I-AAA PROTEASE SUPERCOMPLEX SUBUNIT MGR3-RELATED"/>
    <property type="match status" value="1"/>
</dbReference>
<feature type="region of interest" description="Disordered" evidence="1">
    <location>
        <begin position="68"/>
        <end position="92"/>
    </location>
</feature>
<evidence type="ECO:0000313" key="3">
    <source>
        <dbReference type="EMBL" id="TID21172.1"/>
    </source>
</evidence>
<organism evidence="3 4">
    <name type="scientific">Pichia inconspicua</name>
    <dbReference type="NCBI Taxonomy" id="52247"/>
    <lineage>
        <taxon>Eukaryota</taxon>
        <taxon>Fungi</taxon>
        <taxon>Dikarya</taxon>
        <taxon>Ascomycota</taxon>
        <taxon>Saccharomycotina</taxon>
        <taxon>Pichiomycetes</taxon>
        <taxon>Pichiales</taxon>
        <taxon>Pichiaceae</taxon>
        <taxon>Pichia</taxon>
    </lineage>
</organism>
<dbReference type="InterPro" id="IPR011990">
    <property type="entry name" value="TPR-like_helical_dom_sf"/>
</dbReference>
<proteinExistence type="predicted"/>
<feature type="transmembrane region" description="Helical" evidence="2">
    <location>
        <begin position="102"/>
        <end position="126"/>
    </location>
</feature>
<dbReference type="GO" id="GO:0051787">
    <property type="term" value="F:misfolded protein binding"/>
    <property type="evidence" value="ECO:0007669"/>
    <property type="project" value="TreeGrafter"/>
</dbReference>
<reference evidence="3 4" key="1">
    <citation type="journal article" date="2019" name="Front. Genet.">
        <title>Whole-Genome Sequencing of the Opportunistic Yeast Pathogen Candida inconspicua Uncovers Its Hybrid Origin.</title>
        <authorList>
            <person name="Mixao V."/>
            <person name="Hansen A.P."/>
            <person name="Saus E."/>
            <person name="Boekhout T."/>
            <person name="Lass-Florl C."/>
            <person name="Gabaldon T."/>
        </authorList>
    </citation>
    <scope>NUCLEOTIDE SEQUENCE [LARGE SCALE GENOMIC DNA]</scope>
    <source>
        <strain evidence="3 4">CBS 180</strain>
    </source>
</reference>
<evidence type="ECO:0000256" key="2">
    <source>
        <dbReference type="SAM" id="Phobius"/>
    </source>
</evidence>
<feature type="compositionally biased region" description="Polar residues" evidence="1">
    <location>
        <begin position="79"/>
        <end position="92"/>
    </location>
</feature>
<accession>A0A4T0WYL3</accession>
<sequence length="548" mass="62904">MLRSINKLVFHKNCRVFFNKRLYSEVKRNDIKGQSVLNQFQTELPSENHIPTQTEGVELKPPSFFQTDTPPAPFKSNAPIKSTNDGSLPPNETHTEAVKQPWYYHIFTGLAILSIAYIAVDIVFALTPANTEFVSEDVLKIIEQAIEAESKKNIEEAIGHYLKALKKLDEENAEHISPCYTSCSVRIAQLFEHQRQYGKAILIYKELTHAYLNAFTHRDDFVTLIKDESYDFAILRALTIAIRYAYLLPEEEIEKARELLMFTIVEAQNRIIEAYPPFLSVLNDINNRNVLDLITADLEKSLQKYPKEKQEEIIKEQSKVPVELPLFTTEQTPENKLLGLHVKAWPVFTRVLINAKDLYADLSIEADDLSAAISNFTSNSVIIQRCFDHPSRLTLTLTKLGVALQMTYQSLNNNFPRGKEIEIIQDNKPVKVDIESPQLKSFLLDTTVSESKRIFTKVLTLCDTMKKQERVIRSNHFEQDIGQWEAMFKPALEKSEMVSSASLGMIEFQEGNSEEALKNFKRAKVLAYKLKDEDYISDINKWIDEIEK</sequence>
<name>A0A4T0WYL3_9ASCO</name>
<dbReference type="AlphaFoldDB" id="A0A4T0WYL3"/>
<comment type="caution">
    <text evidence="3">The sequence shown here is derived from an EMBL/GenBank/DDBJ whole genome shotgun (WGS) entry which is preliminary data.</text>
</comment>
<evidence type="ECO:0000313" key="4">
    <source>
        <dbReference type="Proteomes" id="UP000307173"/>
    </source>
</evidence>
<dbReference type="GO" id="GO:0031942">
    <property type="term" value="C:i-AAA complex"/>
    <property type="evidence" value="ECO:0007669"/>
    <property type="project" value="TreeGrafter"/>
</dbReference>
<keyword evidence="2" id="KW-1133">Transmembrane helix</keyword>
<dbReference type="PANTHER" id="PTHR28142">
    <property type="entry name" value="MITOCHONDRIAL INNER MEMBRANE I-AAA PROTEASE SUPERCOMPLEX SUBUNIT MGR3-RELATED"/>
    <property type="match status" value="1"/>
</dbReference>
<dbReference type="InterPro" id="IPR040201">
    <property type="entry name" value="Mrg3-like"/>
</dbReference>
<keyword evidence="2" id="KW-0472">Membrane</keyword>
<protein>
    <recommendedName>
        <fullName evidence="5">Mitochondrial inner membrane i-AAA protease supercomplex subunit MGR3</fullName>
    </recommendedName>
</protein>
<dbReference type="SUPFAM" id="SSF48452">
    <property type="entry name" value="TPR-like"/>
    <property type="match status" value="1"/>
</dbReference>
<keyword evidence="2" id="KW-0812">Transmembrane</keyword>
<evidence type="ECO:0008006" key="5">
    <source>
        <dbReference type="Google" id="ProtNLM"/>
    </source>
</evidence>
<evidence type="ECO:0000256" key="1">
    <source>
        <dbReference type="SAM" id="MobiDB-lite"/>
    </source>
</evidence>